<proteinExistence type="predicted"/>
<reference evidence="1" key="1">
    <citation type="submission" date="2018-02" db="EMBL/GenBank/DDBJ databases">
        <title>Rhizophora mucronata_Transcriptome.</title>
        <authorList>
            <person name="Meera S.P."/>
            <person name="Sreeshan A."/>
            <person name="Augustine A."/>
        </authorList>
    </citation>
    <scope>NUCLEOTIDE SEQUENCE</scope>
    <source>
        <tissue evidence="1">Leaf</tissue>
    </source>
</reference>
<name>A0A2P2QJD1_RHIMU</name>
<protein>
    <submittedName>
        <fullName evidence="1">Uncharacterized protein</fullName>
    </submittedName>
</protein>
<evidence type="ECO:0000313" key="1">
    <source>
        <dbReference type="EMBL" id="MBX67099.1"/>
    </source>
</evidence>
<dbReference type="AlphaFoldDB" id="A0A2P2QJD1"/>
<sequence length="35" mass="4018">MTRKDSCSLSQLNLILRLYYCCHCLVVPSIISIKC</sequence>
<organism evidence="1">
    <name type="scientific">Rhizophora mucronata</name>
    <name type="common">Asiatic mangrove</name>
    <dbReference type="NCBI Taxonomy" id="61149"/>
    <lineage>
        <taxon>Eukaryota</taxon>
        <taxon>Viridiplantae</taxon>
        <taxon>Streptophyta</taxon>
        <taxon>Embryophyta</taxon>
        <taxon>Tracheophyta</taxon>
        <taxon>Spermatophyta</taxon>
        <taxon>Magnoliopsida</taxon>
        <taxon>eudicotyledons</taxon>
        <taxon>Gunneridae</taxon>
        <taxon>Pentapetalae</taxon>
        <taxon>rosids</taxon>
        <taxon>fabids</taxon>
        <taxon>Malpighiales</taxon>
        <taxon>Rhizophoraceae</taxon>
        <taxon>Rhizophora</taxon>
    </lineage>
</organism>
<dbReference type="EMBL" id="GGEC01086615">
    <property type="protein sequence ID" value="MBX67099.1"/>
    <property type="molecule type" value="Transcribed_RNA"/>
</dbReference>
<accession>A0A2P2QJD1</accession>